<name>A0A9Q1GDY4_SYNKA</name>
<evidence type="ECO:0000313" key="3">
    <source>
        <dbReference type="Proteomes" id="UP001152622"/>
    </source>
</evidence>
<feature type="region of interest" description="Disordered" evidence="1">
    <location>
        <begin position="94"/>
        <end position="115"/>
    </location>
</feature>
<proteinExistence type="predicted"/>
<comment type="caution">
    <text evidence="2">The sequence shown here is derived from an EMBL/GenBank/DDBJ whole genome shotgun (WGS) entry which is preliminary data.</text>
</comment>
<dbReference type="EMBL" id="JAINUF010000001">
    <property type="protein sequence ID" value="KAJ8381467.1"/>
    <property type="molecule type" value="Genomic_DNA"/>
</dbReference>
<keyword evidence="3" id="KW-1185">Reference proteome</keyword>
<dbReference type="AlphaFoldDB" id="A0A9Q1GDY4"/>
<protein>
    <submittedName>
        <fullName evidence="2">Uncharacterized protein</fullName>
    </submittedName>
</protein>
<evidence type="ECO:0000313" key="2">
    <source>
        <dbReference type="EMBL" id="KAJ8381467.1"/>
    </source>
</evidence>
<feature type="compositionally biased region" description="Polar residues" evidence="1">
    <location>
        <begin position="99"/>
        <end position="109"/>
    </location>
</feature>
<organism evidence="2 3">
    <name type="scientific">Synaphobranchus kaupii</name>
    <name type="common">Kaup's arrowtooth eel</name>
    <dbReference type="NCBI Taxonomy" id="118154"/>
    <lineage>
        <taxon>Eukaryota</taxon>
        <taxon>Metazoa</taxon>
        <taxon>Chordata</taxon>
        <taxon>Craniata</taxon>
        <taxon>Vertebrata</taxon>
        <taxon>Euteleostomi</taxon>
        <taxon>Actinopterygii</taxon>
        <taxon>Neopterygii</taxon>
        <taxon>Teleostei</taxon>
        <taxon>Anguilliformes</taxon>
        <taxon>Synaphobranchidae</taxon>
        <taxon>Synaphobranchus</taxon>
    </lineage>
</organism>
<sequence>MGLQVPNITVVDRCSQKQEERATLMVPAPPDTRENPPLRIPFQQRTAAVTSVKSIVPVRLPEQSSLLDSVSHATVRVSLKSLLSLRRPLSLSPAAEHNGSLNFWTGTRKSTVREL</sequence>
<accession>A0A9Q1GDY4</accession>
<dbReference type="Proteomes" id="UP001152622">
    <property type="component" value="Chromosome 1"/>
</dbReference>
<gene>
    <name evidence="2" type="ORF">SKAU_G00022450</name>
</gene>
<reference evidence="2" key="1">
    <citation type="journal article" date="2023" name="Science">
        <title>Genome structures resolve the early diversification of teleost fishes.</title>
        <authorList>
            <person name="Parey E."/>
            <person name="Louis A."/>
            <person name="Montfort J."/>
            <person name="Bouchez O."/>
            <person name="Roques C."/>
            <person name="Iampietro C."/>
            <person name="Lluch J."/>
            <person name="Castinel A."/>
            <person name="Donnadieu C."/>
            <person name="Desvignes T."/>
            <person name="Floi Bucao C."/>
            <person name="Jouanno E."/>
            <person name="Wen M."/>
            <person name="Mejri S."/>
            <person name="Dirks R."/>
            <person name="Jansen H."/>
            <person name="Henkel C."/>
            <person name="Chen W.J."/>
            <person name="Zahm M."/>
            <person name="Cabau C."/>
            <person name="Klopp C."/>
            <person name="Thompson A.W."/>
            <person name="Robinson-Rechavi M."/>
            <person name="Braasch I."/>
            <person name="Lecointre G."/>
            <person name="Bobe J."/>
            <person name="Postlethwait J.H."/>
            <person name="Berthelot C."/>
            <person name="Roest Crollius H."/>
            <person name="Guiguen Y."/>
        </authorList>
    </citation>
    <scope>NUCLEOTIDE SEQUENCE</scope>
    <source>
        <strain evidence="2">WJC10195</strain>
    </source>
</reference>
<evidence type="ECO:0000256" key="1">
    <source>
        <dbReference type="SAM" id="MobiDB-lite"/>
    </source>
</evidence>